<evidence type="ECO:0000313" key="11">
    <source>
        <dbReference type="EMBL" id="RZS56749.1"/>
    </source>
</evidence>
<dbReference type="InterPro" id="IPR011835">
    <property type="entry name" value="GS/SS"/>
</dbReference>
<dbReference type="EMBL" id="SGWV01000008">
    <property type="protein sequence ID" value="RZS56749.1"/>
    <property type="molecule type" value="Genomic_DNA"/>
</dbReference>
<evidence type="ECO:0000256" key="7">
    <source>
        <dbReference type="ARBA" id="ARBA00023056"/>
    </source>
</evidence>
<dbReference type="Pfam" id="PF00534">
    <property type="entry name" value="Glycos_transf_1"/>
    <property type="match status" value="1"/>
</dbReference>
<comment type="similarity">
    <text evidence="4 8">Belongs to the glycosyltransferase 1 family. Bacterial/plant glycogen synthase subfamily.</text>
</comment>
<evidence type="ECO:0000256" key="6">
    <source>
        <dbReference type="ARBA" id="ARBA00022679"/>
    </source>
</evidence>
<dbReference type="HAMAP" id="MF_00484">
    <property type="entry name" value="Glycogen_synth"/>
    <property type="match status" value="1"/>
</dbReference>
<reference evidence="11 12" key="1">
    <citation type="submission" date="2019-02" db="EMBL/GenBank/DDBJ databases">
        <title>Genomic Encyclopedia of Type Strains, Phase IV (KMG-IV): sequencing the most valuable type-strain genomes for metagenomic binning, comparative biology and taxonomic classification.</title>
        <authorList>
            <person name="Goeker M."/>
        </authorList>
    </citation>
    <scope>NUCLEOTIDE SEQUENCE [LARGE SCALE GENOMIC DNA]</scope>
    <source>
        <strain evidence="11 12">DSM 10617</strain>
    </source>
</reference>
<accession>A0A4Q7LST9</accession>
<comment type="catalytic activity">
    <reaction evidence="1 8">
        <text>[(1-&gt;4)-alpha-D-glucosyl](n) + ADP-alpha-D-glucose = [(1-&gt;4)-alpha-D-glucosyl](n+1) + ADP + H(+)</text>
        <dbReference type="Rhea" id="RHEA:18189"/>
        <dbReference type="Rhea" id="RHEA-COMP:9584"/>
        <dbReference type="Rhea" id="RHEA-COMP:9587"/>
        <dbReference type="ChEBI" id="CHEBI:15378"/>
        <dbReference type="ChEBI" id="CHEBI:15444"/>
        <dbReference type="ChEBI" id="CHEBI:57498"/>
        <dbReference type="ChEBI" id="CHEBI:456216"/>
        <dbReference type="EC" id="2.4.1.21"/>
    </reaction>
</comment>
<dbReference type="UniPathway" id="UPA00164"/>
<evidence type="ECO:0000256" key="5">
    <source>
        <dbReference type="ARBA" id="ARBA00022676"/>
    </source>
</evidence>
<comment type="function">
    <text evidence="2 8">Synthesizes alpha-1,4-glucan chains using ADP-glucose.</text>
</comment>
<dbReference type="CDD" id="cd03791">
    <property type="entry name" value="GT5_Glycogen_synthase_DULL1-like"/>
    <property type="match status" value="1"/>
</dbReference>
<dbReference type="RefSeq" id="WP_130481183.1">
    <property type="nucleotide sequence ID" value="NZ_SGWV01000008.1"/>
</dbReference>
<dbReference type="PANTHER" id="PTHR45825">
    <property type="entry name" value="GRANULE-BOUND STARCH SYNTHASE 1, CHLOROPLASTIC/AMYLOPLASTIC"/>
    <property type="match status" value="1"/>
</dbReference>
<evidence type="ECO:0000313" key="12">
    <source>
        <dbReference type="Proteomes" id="UP000293433"/>
    </source>
</evidence>
<dbReference type="AlphaFoldDB" id="A0A4Q7LST9"/>
<evidence type="ECO:0000259" key="10">
    <source>
        <dbReference type="Pfam" id="PF08323"/>
    </source>
</evidence>
<keyword evidence="5 8" id="KW-0328">Glycosyltransferase</keyword>
<name>A0A4Q7LST9_9BURK</name>
<dbReference type="Proteomes" id="UP000293433">
    <property type="component" value="Unassembled WGS sequence"/>
</dbReference>
<evidence type="ECO:0000256" key="4">
    <source>
        <dbReference type="ARBA" id="ARBA00010281"/>
    </source>
</evidence>
<dbReference type="InterPro" id="IPR001296">
    <property type="entry name" value="Glyco_trans_1"/>
</dbReference>
<evidence type="ECO:0000259" key="9">
    <source>
        <dbReference type="Pfam" id="PF00534"/>
    </source>
</evidence>
<dbReference type="NCBIfam" id="NF001899">
    <property type="entry name" value="PRK00654.1-2"/>
    <property type="match status" value="1"/>
</dbReference>
<evidence type="ECO:0000256" key="2">
    <source>
        <dbReference type="ARBA" id="ARBA00002764"/>
    </source>
</evidence>
<evidence type="ECO:0000256" key="3">
    <source>
        <dbReference type="ARBA" id="ARBA00004964"/>
    </source>
</evidence>
<organism evidence="11 12">
    <name type="scientific">Sphaerotilus mobilis</name>
    <dbReference type="NCBI Taxonomy" id="47994"/>
    <lineage>
        <taxon>Bacteria</taxon>
        <taxon>Pseudomonadati</taxon>
        <taxon>Pseudomonadota</taxon>
        <taxon>Betaproteobacteria</taxon>
        <taxon>Burkholderiales</taxon>
        <taxon>Sphaerotilaceae</taxon>
        <taxon>Sphaerotilus</taxon>
    </lineage>
</organism>
<feature type="binding site" evidence="8">
    <location>
        <position position="15"/>
    </location>
    <ligand>
        <name>ADP-alpha-D-glucose</name>
        <dbReference type="ChEBI" id="CHEBI:57498"/>
    </ligand>
</feature>
<protein>
    <recommendedName>
        <fullName evidence="8">Glycogen synthase</fullName>
        <ecNumber evidence="8">2.4.1.21</ecNumber>
    </recommendedName>
    <alternativeName>
        <fullName evidence="8">Starch [bacterial glycogen] synthase</fullName>
    </alternativeName>
</protein>
<dbReference type="PANTHER" id="PTHR45825:SF11">
    <property type="entry name" value="ALPHA AMYLASE DOMAIN-CONTAINING PROTEIN"/>
    <property type="match status" value="1"/>
</dbReference>
<dbReference type="GO" id="GO:0005829">
    <property type="term" value="C:cytosol"/>
    <property type="evidence" value="ECO:0007669"/>
    <property type="project" value="TreeGrafter"/>
</dbReference>
<comment type="pathway">
    <text evidence="3 8">Glycan biosynthesis; glycogen biosynthesis.</text>
</comment>
<evidence type="ECO:0000256" key="1">
    <source>
        <dbReference type="ARBA" id="ARBA00001478"/>
    </source>
</evidence>
<keyword evidence="7 8" id="KW-0320">Glycogen biosynthesis</keyword>
<dbReference type="GO" id="GO:0005978">
    <property type="term" value="P:glycogen biosynthetic process"/>
    <property type="evidence" value="ECO:0007669"/>
    <property type="project" value="UniProtKB-UniRule"/>
</dbReference>
<keyword evidence="12" id="KW-1185">Reference proteome</keyword>
<proteinExistence type="inferred from homology"/>
<dbReference type="GO" id="GO:0004373">
    <property type="term" value="F:alpha-1,4-glucan glucosyltransferase (UDP-glucose donor) activity"/>
    <property type="evidence" value="ECO:0007669"/>
    <property type="project" value="InterPro"/>
</dbReference>
<sequence>MRILQSCAEIFPLLKTGGLADVAGALPAALAGQGGDVRVLLPGFPQIQAGLADVVDLGPLSPPGAIGLGQAIRLQRGILPACGGVTAYVIDAPGYYHRDGGPYQDARGTPWGDNHLRFALLGWTAAKLADGADMSWSAEIVHAHDWHAALAAPYLAAMGREQGRRLAGTVYTVHNLAYQGFFGAHHYADLGLPWDFYGVNGLEFHSQISFMKGGLFFSERLTTVSPTYAQEIQGAEQGCGLDGLLRSRANTLSGILNGVDDAVWNPASDALIPSHFGAGRLAGKARCKAELQHELGLAVTPDAPLLCVVSRLTEQKGLHLVLQAIEHWVGRGAQLGLLGSGDASMEAAFREWAARAPQSVAVRIGYDESFAHRLIAGSDLILVPSRYEPCGLTQLYGLRYGTLPVVRRVGGLADTVADARLETLDVDATGFVFDDFSVAGLTAATDRAQALHRRSADWRRVQQRAMAQRFGWTEAAQRYMALYRGLGY</sequence>
<dbReference type="Pfam" id="PF08323">
    <property type="entry name" value="Glyco_transf_5"/>
    <property type="match status" value="1"/>
</dbReference>
<comment type="caution">
    <text evidence="11">The sequence shown here is derived from an EMBL/GenBank/DDBJ whole genome shotgun (WGS) entry which is preliminary data.</text>
</comment>
<dbReference type="NCBIfam" id="TIGR02095">
    <property type="entry name" value="glgA"/>
    <property type="match status" value="1"/>
</dbReference>
<dbReference type="InterPro" id="IPR013534">
    <property type="entry name" value="Starch_synth_cat_dom"/>
</dbReference>
<dbReference type="EC" id="2.4.1.21" evidence="8"/>
<gene>
    <name evidence="8" type="primary">glgA</name>
    <name evidence="11" type="ORF">EV685_1304</name>
</gene>
<dbReference type="SUPFAM" id="SSF53756">
    <property type="entry name" value="UDP-Glycosyltransferase/glycogen phosphorylase"/>
    <property type="match status" value="1"/>
</dbReference>
<dbReference type="Gene3D" id="3.40.50.2000">
    <property type="entry name" value="Glycogen Phosphorylase B"/>
    <property type="match status" value="2"/>
</dbReference>
<feature type="domain" description="Glycosyl transferase family 1" evidence="9">
    <location>
        <begin position="302"/>
        <end position="448"/>
    </location>
</feature>
<evidence type="ECO:0000256" key="8">
    <source>
        <dbReference type="HAMAP-Rule" id="MF_00484"/>
    </source>
</evidence>
<dbReference type="GO" id="GO:0009011">
    <property type="term" value="F:alpha-1,4-glucan glucosyltransferase (ADP-glucose donor) activity"/>
    <property type="evidence" value="ECO:0007669"/>
    <property type="project" value="UniProtKB-UniRule"/>
</dbReference>
<feature type="domain" description="Starch synthase catalytic" evidence="10">
    <location>
        <begin position="2"/>
        <end position="246"/>
    </location>
</feature>
<keyword evidence="6 8" id="KW-0808">Transferase</keyword>
<dbReference type="OrthoDB" id="9808590at2"/>